<gene>
    <name evidence="2" type="ORF">RPR59_14840</name>
</gene>
<keyword evidence="3" id="KW-1185">Reference proteome</keyword>
<sequence length="284" mass="31287">MARPAAFPPLTAPLKRALVGQVRALFHDQARGEKPVQRKADGLFGPDSAAWRVHGDVTSMMVGGVAALLLQMLHPGALAGVWDFSDFRQDMLGRLRRTARFIALTTYGGQAEATEAIARIRAVHDRVSGTLPDGTPYDANDPHLLNWVHVSESICFLEGWLRYVEPDMPAAEQDRYFAEVAVIAQMLGARDVPDSRATINAYIARTRPELRYDDRTRTVAKLLLDQPPTSRAAAPFQRLTLRAGVDLLPGWAKAMHGFPRTSLTTPLVRAGTGGIGRTIRWAFR</sequence>
<dbReference type="RefSeq" id="WP_313915377.1">
    <property type="nucleotide sequence ID" value="NZ_CP135076.1"/>
</dbReference>
<feature type="domain" description="ER-bound oxygenase mpaB/mpaB'/Rubber oxygenase catalytic" evidence="1">
    <location>
        <begin position="51"/>
        <end position="277"/>
    </location>
</feature>
<proteinExistence type="predicted"/>
<reference evidence="2 3" key="1">
    <citation type="submission" date="2023-09" db="EMBL/GenBank/DDBJ databases">
        <authorList>
            <person name="Rey-Velasco X."/>
        </authorList>
    </citation>
    <scope>NUCLEOTIDE SEQUENCE [LARGE SCALE GENOMIC DNA]</scope>
    <source>
        <strain evidence="2 3">W311</strain>
    </source>
</reference>
<name>A0ABZ0B996_9SPHN</name>
<organism evidence="2 3">
    <name type="scientific">Stakelama saccharophila</name>
    <dbReference type="NCBI Taxonomy" id="3075605"/>
    <lineage>
        <taxon>Bacteria</taxon>
        <taxon>Pseudomonadati</taxon>
        <taxon>Pseudomonadota</taxon>
        <taxon>Alphaproteobacteria</taxon>
        <taxon>Sphingomonadales</taxon>
        <taxon>Sphingomonadaceae</taxon>
        <taxon>Stakelama</taxon>
    </lineage>
</organism>
<evidence type="ECO:0000313" key="3">
    <source>
        <dbReference type="Proteomes" id="UP001302249"/>
    </source>
</evidence>
<dbReference type="EMBL" id="CP135076">
    <property type="protein sequence ID" value="WNO53686.1"/>
    <property type="molecule type" value="Genomic_DNA"/>
</dbReference>
<dbReference type="InterPro" id="IPR018713">
    <property type="entry name" value="MPAB/Lcp_cat_dom"/>
</dbReference>
<dbReference type="Proteomes" id="UP001302249">
    <property type="component" value="Chromosome"/>
</dbReference>
<accession>A0ABZ0B996</accession>
<evidence type="ECO:0000259" key="1">
    <source>
        <dbReference type="Pfam" id="PF09995"/>
    </source>
</evidence>
<dbReference type="PANTHER" id="PTHR36151">
    <property type="entry name" value="BLR2777 PROTEIN"/>
    <property type="match status" value="1"/>
</dbReference>
<evidence type="ECO:0000313" key="2">
    <source>
        <dbReference type="EMBL" id="WNO53686.1"/>
    </source>
</evidence>
<protein>
    <submittedName>
        <fullName evidence="2">Oxygenase MpaB family protein</fullName>
    </submittedName>
</protein>
<dbReference type="Pfam" id="PF09995">
    <property type="entry name" value="MPAB_Lcp_cat"/>
    <property type="match status" value="1"/>
</dbReference>
<dbReference type="PANTHER" id="PTHR36151:SF3">
    <property type="entry name" value="ER-BOUND OXYGENASE MPAB_MPAB'_RUBBER OXYGENASE CATALYTIC DOMAIN-CONTAINING PROTEIN"/>
    <property type="match status" value="1"/>
</dbReference>